<keyword evidence="7 9" id="KW-0067">ATP-binding</keyword>
<dbReference type="SUPFAM" id="SSF51984">
    <property type="entry name" value="MurCD N-terminal domain"/>
    <property type="match status" value="1"/>
</dbReference>
<dbReference type="Gene3D" id="3.90.190.20">
    <property type="entry name" value="Mur ligase, C-terminal domain"/>
    <property type="match status" value="1"/>
</dbReference>
<evidence type="ECO:0000256" key="5">
    <source>
        <dbReference type="ARBA" id="ARBA00022618"/>
    </source>
</evidence>
<dbReference type="InterPro" id="IPR036615">
    <property type="entry name" value="Mur_ligase_C_dom_sf"/>
</dbReference>
<dbReference type="InterPro" id="IPR013221">
    <property type="entry name" value="Mur_ligase_cen"/>
</dbReference>
<dbReference type="InterPro" id="IPR005762">
    <property type="entry name" value="MurD"/>
</dbReference>
<dbReference type="GO" id="GO:0016874">
    <property type="term" value="F:ligase activity"/>
    <property type="evidence" value="ECO:0007669"/>
    <property type="project" value="UniProtKB-KW"/>
</dbReference>
<accession>A0ABQ2MV78</accession>
<dbReference type="PANTHER" id="PTHR43692:SF1">
    <property type="entry name" value="UDP-N-ACETYLMURAMOYLALANINE--D-GLUTAMATE LIGASE"/>
    <property type="match status" value="1"/>
</dbReference>
<dbReference type="Pfam" id="PF02875">
    <property type="entry name" value="Mur_ligase_C"/>
    <property type="match status" value="1"/>
</dbReference>
<dbReference type="InterPro" id="IPR036565">
    <property type="entry name" value="Mur-like_cat_sf"/>
</dbReference>
<comment type="function">
    <text evidence="9 10">Cell wall formation. Catalyzes the addition of glutamate to the nucleotide precursor UDP-N-acetylmuramoyl-L-alanine (UMA).</text>
</comment>
<dbReference type="Proteomes" id="UP000638043">
    <property type="component" value="Unassembled WGS sequence"/>
</dbReference>
<keyword evidence="4 9" id="KW-0436">Ligase</keyword>
<evidence type="ECO:0000313" key="13">
    <source>
        <dbReference type="EMBL" id="GGO59414.1"/>
    </source>
</evidence>
<evidence type="ECO:0000259" key="12">
    <source>
        <dbReference type="Pfam" id="PF08245"/>
    </source>
</evidence>
<keyword evidence="3 9" id="KW-0963">Cytoplasm</keyword>
<dbReference type="SUPFAM" id="SSF53244">
    <property type="entry name" value="MurD-like peptide ligases, peptide-binding domain"/>
    <property type="match status" value="1"/>
</dbReference>
<dbReference type="HAMAP" id="MF_00639">
    <property type="entry name" value="MurD"/>
    <property type="match status" value="1"/>
</dbReference>
<keyword evidence="14" id="KW-1185">Reference proteome</keyword>
<dbReference type="SUPFAM" id="SSF53623">
    <property type="entry name" value="MurD-like peptide ligases, catalytic domain"/>
    <property type="match status" value="1"/>
</dbReference>
<keyword evidence="6 9" id="KW-0547">Nucleotide-binding</keyword>
<dbReference type="EMBL" id="BMMQ01000001">
    <property type="protein sequence ID" value="GGO59414.1"/>
    <property type="molecule type" value="Genomic_DNA"/>
</dbReference>
<dbReference type="Gene3D" id="3.40.50.720">
    <property type="entry name" value="NAD(P)-binding Rossmann-like Domain"/>
    <property type="match status" value="1"/>
</dbReference>
<dbReference type="InterPro" id="IPR004101">
    <property type="entry name" value="Mur_ligase_C"/>
</dbReference>
<comment type="caution">
    <text evidence="13">The sequence shown here is derived from an EMBL/GenBank/DDBJ whole genome shotgun (WGS) entry which is preliminary data.</text>
</comment>
<dbReference type="RefSeq" id="WP_188699570.1">
    <property type="nucleotide sequence ID" value="NZ_BMMQ01000001.1"/>
</dbReference>
<keyword evidence="9 10" id="KW-0133">Cell shape</keyword>
<feature type="binding site" evidence="9">
    <location>
        <begin position="107"/>
        <end position="113"/>
    </location>
    <ligand>
        <name>ATP</name>
        <dbReference type="ChEBI" id="CHEBI:30616"/>
    </ligand>
</feature>
<keyword evidence="9 10" id="KW-0573">Peptidoglycan synthesis</keyword>
<feature type="domain" description="Mur ligase C-terminal" evidence="11">
    <location>
        <begin position="295"/>
        <end position="408"/>
    </location>
</feature>
<dbReference type="PROSITE" id="PS01011">
    <property type="entry name" value="FOLYLPOLYGLU_SYNT_1"/>
    <property type="match status" value="1"/>
</dbReference>
<dbReference type="Pfam" id="PF08245">
    <property type="entry name" value="Mur_ligase_M"/>
    <property type="match status" value="1"/>
</dbReference>
<evidence type="ECO:0000256" key="9">
    <source>
        <dbReference type="HAMAP-Rule" id="MF_00639"/>
    </source>
</evidence>
<comment type="catalytic activity">
    <reaction evidence="9 10">
        <text>UDP-N-acetyl-alpha-D-muramoyl-L-alanine + D-glutamate + ATP = UDP-N-acetyl-alpha-D-muramoyl-L-alanyl-D-glutamate + ADP + phosphate + H(+)</text>
        <dbReference type="Rhea" id="RHEA:16429"/>
        <dbReference type="ChEBI" id="CHEBI:15378"/>
        <dbReference type="ChEBI" id="CHEBI:29986"/>
        <dbReference type="ChEBI" id="CHEBI:30616"/>
        <dbReference type="ChEBI" id="CHEBI:43474"/>
        <dbReference type="ChEBI" id="CHEBI:83898"/>
        <dbReference type="ChEBI" id="CHEBI:83900"/>
        <dbReference type="ChEBI" id="CHEBI:456216"/>
        <dbReference type="EC" id="6.3.2.9"/>
    </reaction>
</comment>
<dbReference type="EC" id="6.3.2.9" evidence="9 10"/>
<dbReference type="Gene3D" id="3.40.1190.10">
    <property type="entry name" value="Mur-like, catalytic domain"/>
    <property type="match status" value="1"/>
</dbReference>
<dbReference type="NCBIfam" id="TIGR01087">
    <property type="entry name" value="murD"/>
    <property type="match status" value="1"/>
</dbReference>
<evidence type="ECO:0000256" key="1">
    <source>
        <dbReference type="ARBA" id="ARBA00004496"/>
    </source>
</evidence>
<evidence type="ECO:0000256" key="2">
    <source>
        <dbReference type="ARBA" id="ARBA00004752"/>
    </source>
</evidence>
<evidence type="ECO:0000256" key="4">
    <source>
        <dbReference type="ARBA" id="ARBA00022598"/>
    </source>
</evidence>
<keyword evidence="5 9" id="KW-0132">Cell division</keyword>
<evidence type="ECO:0000259" key="11">
    <source>
        <dbReference type="Pfam" id="PF02875"/>
    </source>
</evidence>
<keyword evidence="9 10" id="KW-0961">Cell wall biogenesis/degradation</keyword>
<sequence length="436" mass="45263">MRFDELAGRRVVIWGAGREGRAAHAELAGRGIDSTIVVTGSAEPPAGVLGGDAAWTALLGADAIVKSPGISHTSAEYLALAERGAAITSLTDLWLNENRDKVIGVTGTKGKSTTSALVHHILRATGRRAELAGNIGIPVGPRVGDDVDCAVTEISSYQAAELSASPRVAVLTSLYPEHLPWHGGYDRYVADKLNLLAHGPETIVLPARTGELADRVRERAGNAEIITPAELGIRVSEEAIEWDGGLRLELDGIALVGAHNIVNASLALAAVDAYVGGVDREAALAALASFSPLAHRLERVPSGDSRVWIDDSLATAPQAVAAALTSLAAPHTALVMGGAERDLPFDALIEALAGRDDVTVVCTGPAGARFARDAEGRALRIRRARDFADALELARAATGEGDTILLSPGAPSFDEFADYEARAAAFRAAAAASTPT</sequence>
<dbReference type="PANTHER" id="PTHR43692">
    <property type="entry name" value="UDP-N-ACETYLMURAMOYLALANINE--D-GLUTAMATE LIGASE"/>
    <property type="match status" value="1"/>
</dbReference>
<evidence type="ECO:0000313" key="14">
    <source>
        <dbReference type="Proteomes" id="UP000638043"/>
    </source>
</evidence>
<gene>
    <name evidence="9 13" type="primary">murD</name>
    <name evidence="13" type="ORF">GCM10010910_02320</name>
</gene>
<evidence type="ECO:0000256" key="6">
    <source>
        <dbReference type="ARBA" id="ARBA00022741"/>
    </source>
</evidence>
<evidence type="ECO:0000256" key="3">
    <source>
        <dbReference type="ARBA" id="ARBA00022490"/>
    </source>
</evidence>
<feature type="domain" description="Mur ligase central" evidence="12">
    <location>
        <begin position="105"/>
        <end position="271"/>
    </location>
</feature>
<comment type="similarity">
    <text evidence="9">Belongs to the MurCDEF family.</text>
</comment>
<evidence type="ECO:0000256" key="10">
    <source>
        <dbReference type="RuleBase" id="RU003664"/>
    </source>
</evidence>
<organism evidence="13 14">
    <name type="scientific">Microbacterium nanhaiense</name>
    <dbReference type="NCBI Taxonomy" id="1301026"/>
    <lineage>
        <taxon>Bacteria</taxon>
        <taxon>Bacillati</taxon>
        <taxon>Actinomycetota</taxon>
        <taxon>Actinomycetes</taxon>
        <taxon>Micrococcales</taxon>
        <taxon>Microbacteriaceae</taxon>
        <taxon>Microbacterium</taxon>
    </lineage>
</organism>
<evidence type="ECO:0000256" key="7">
    <source>
        <dbReference type="ARBA" id="ARBA00022840"/>
    </source>
</evidence>
<comment type="subcellular location">
    <subcellularLocation>
        <location evidence="1 9 10">Cytoplasm</location>
    </subcellularLocation>
</comment>
<protein>
    <recommendedName>
        <fullName evidence="9 10">UDP-N-acetylmuramoylalanine--D-glutamate ligase</fullName>
        <ecNumber evidence="9 10">6.3.2.9</ecNumber>
    </recommendedName>
    <alternativeName>
        <fullName evidence="9">D-glutamic acid-adding enzyme</fullName>
    </alternativeName>
    <alternativeName>
        <fullName evidence="9">UDP-N-acetylmuramoyl-L-alanyl-D-glutamate synthetase</fullName>
    </alternativeName>
</protein>
<keyword evidence="8 9" id="KW-0131">Cell cycle</keyword>
<proteinExistence type="inferred from homology"/>
<evidence type="ECO:0000256" key="8">
    <source>
        <dbReference type="ARBA" id="ARBA00023306"/>
    </source>
</evidence>
<comment type="pathway">
    <text evidence="2 9 10">Cell wall biogenesis; peptidoglycan biosynthesis.</text>
</comment>
<dbReference type="InterPro" id="IPR018109">
    <property type="entry name" value="Folylpolyglutamate_synth_CS"/>
</dbReference>
<name>A0ABQ2MV78_9MICO</name>
<reference evidence="14" key="1">
    <citation type="journal article" date="2019" name="Int. J. Syst. Evol. Microbiol.">
        <title>The Global Catalogue of Microorganisms (GCM) 10K type strain sequencing project: providing services to taxonomists for standard genome sequencing and annotation.</title>
        <authorList>
            <consortium name="The Broad Institute Genomics Platform"/>
            <consortium name="The Broad Institute Genome Sequencing Center for Infectious Disease"/>
            <person name="Wu L."/>
            <person name="Ma J."/>
        </authorList>
    </citation>
    <scope>NUCLEOTIDE SEQUENCE [LARGE SCALE GENOMIC DNA]</scope>
    <source>
        <strain evidence="14">CGMCC 4.7181</strain>
    </source>
</reference>